<feature type="transmembrane region" description="Helical" evidence="7">
    <location>
        <begin position="302"/>
        <end position="324"/>
    </location>
</feature>
<dbReference type="PANTHER" id="PTHR23517:SF2">
    <property type="entry name" value="MULTIDRUG RESISTANCE PROTEIN MDTH"/>
    <property type="match status" value="1"/>
</dbReference>
<evidence type="ECO:0000259" key="8">
    <source>
        <dbReference type="PROSITE" id="PS50850"/>
    </source>
</evidence>
<evidence type="ECO:0000256" key="5">
    <source>
        <dbReference type="ARBA" id="ARBA00022989"/>
    </source>
</evidence>
<evidence type="ECO:0000256" key="1">
    <source>
        <dbReference type="ARBA" id="ARBA00004651"/>
    </source>
</evidence>
<comment type="subcellular location">
    <subcellularLocation>
        <location evidence="1">Cell membrane</location>
        <topology evidence="1">Multi-pass membrane protein</topology>
    </subcellularLocation>
</comment>
<reference evidence="9 10" key="1">
    <citation type="submission" date="2020-04" db="EMBL/GenBank/DDBJ databases">
        <title>Rhodospirillaceae bacterium KN72 isolated from deep sea.</title>
        <authorList>
            <person name="Zhang D.-C."/>
        </authorList>
    </citation>
    <scope>NUCLEOTIDE SEQUENCE [LARGE SCALE GENOMIC DNA]</scope>
    <source>
        <strain evidence="9 10">KN72</strain>
    </source>
</reference>
<comment type="caution">
    <text evidence="9">The sequence shown here is derived from an EMBL/GenBank/DDBJ whole genome shotgun (WGS) entry which is preliminary data.</text>
</comment>
<feature type="transmembrane region" description="Helical" evidence="7">
    <location>
        <begin position="75"/>
        <end position="93"/>
    </location>
</feature>
<dbReference type="InterPro" id="IPR020846">
    <property type="entry name" value="MFS_dom"/>
</dbReference>
<dbReference type="EMBL" id="JABBNT010000005">
    <property type="protein sequence ID" value="NMM46155.1"/>
    <property type="molecule type" value="Genomic_DNA"/>
</dbReference>
<dbReference type="PROSITE" id="PS50850">
    <property type="entry name" value="MFS"/>
    <property type="match status" value="1"/>
</dbReference>
<gene>
    <name evidence="9" type="ORF">HH303_16805</name>
</gene>
<keyword evidence="6 7" id="KW-0472">Membrane</keyword>
<keyword evidence="2" id="KW-0813">Transport</keyword>
<keyword evidence="3" id="KW-1003">Cell membrane</keyword>
<evidence type="ECO:0000313" key="9">
    <source>
        <dbReference type="EMBL" id="NMM46155.1"/>
    </source>
</evidence>
<feature type="transmembrane region" description="Helical" evidence="7">
    <location>
        <begin position="99"/>
        <end position="121"/>
    </location>
</feature>
<accession>A0A7Y0E2Q7</accession>
<sequence>MRHPSPRLAAGFSNVGHFLFHYFAAMYFTIVLAIERDWNDPYSVLMELWVPASLLIGLAALPAGRLADRWSSPGMLIVMFLGMGVATFACGFVDGHAGLMIFLAGLGLFGAIYHPVGIPWVIKTSEGKVGMRLAVNGIFGGLGAAAAAMLSGWLIEGLGWRGAFILPGAVCTVIGFAMLYCLQTGRIAEGARSAPGRTGKGSSAGNLKAVALMLIPMFMLGLIYNTVQNAMPKLFEERMIDLLSGQIGLVGTAVGVVYAIGAAMQLVGGYLADRYPLKRIYVLLWVLQAPLLYILAEHAGIPLGIAAVGLAMAGTAILPAENMMLSRFAPADHQGVIFGVKFVVSFGAAPLGIYMLTQVRDATGDFTLLLLTYAAASLFVVLVAMMLPRSRDYAEDTLQAAAAE</sequence>
<keyword evidence="10" id="KW-1185">Reference proteome</keyword>
<dbReference type="GO" id="GO:0022857">
    <property type="term" value="F:transmembrane transporter activity"/>
    <property type="evidence" value="ECO:0007669"/>
    <property type="project" value="InterPro"/>
</dbReference>
<feature type="transmembrane region" description="Helical" evidence="7">
    <location>
        <begin position="247"/>
        <end position="268"/>
    </location>
</feature>
<dbReference type="RefSeq" id="WP_169626535.1">
    <property type="nucleotide sequence ID" value="NZ_JABBNT010000005.1"/>
</dbReference>
<feature type="transmembrane region" description="Helical" evidence="7">
    <location>
        <begin position="368"/>
        <end position="387"/>
    </location>
</feature>
<evidence type="ECO:0000256" key="7">
    <source>
        <dbReference type="SAM" id="Phobius"/>
    </source>
</evidence>
<dbReference type="InterPro" id="IPR050171">
    <property type="entry name" value="MFS_Transporters"/>
</dbReference>
<keyword evidence="5 7" id="KW-1133">Transmembrane helix</keyword>
<dbReference type="Gene3D" id="1.20.1250.20">
    <property type="entry name" value="MFS general substrate transporter like domains"/>
    <property type="match status" value="2"/>
</dbReference>
<feature type="transmembrane region" description="Helical" evidence="7">
    <location>
        <begin position="336"/>
        <end position="356"/>
    </location>
</feature>
<evidence type="ECO:0000256" key="6">
    <source>
        <dbReference type="ARBA" id="ARBA00023136"/>
    </source>
</evidence>
<evidence type="ECO:0000313" key="10">
    <source>
        <dbReference type="Proteomes" id="UP000539372"/>
    </source>
</evidence>
<name>A0A7Y0E2Q7_9PROT</name>
<organism evidence="9 10">
    <name type="scientific">Pacificispira spongiicola</name>
    <dbReference type="NCBI Taxonomy" id="2729598"/>
    <lineage>
        <taxon>Bacteria</taxon>
        <taxon>Pseudomonadati</taxon>
        <taxon>Pseudomonadota</taxon>
        <taxon>Alphaproteobacteria</taxon>
        <taxon>Rhodospirillales</taxon>
        <taxon>Rhodospirillaceae</taxon>
        <taxon>Pacificispira</taxon>
    </lineage>
</organism>
<dbReference type="GO" id="GO:0005886">
    <property type="term" value="C:plasma membrane"/>
    <property type="evidence" value="ECO:0007669"/>
    <property type="project" value="UniProtKB-SubCell"/>
</dbReference>
<feature type="transmembrane region" description="Helical" evidence="7">
    <location>
        <begin position="161"/>
        <end position="182"/>
    </location>
</feature>
<dbReference type="Pfam" id="PF07690">
    <property type="entry name" value="MFS_1"/>
    <property type="match status" value="1"/>
</dbReference>
<feature type="transmembrane region" description="Helical" evidence="7">
    <location>
        <begin position="207"/>
        <end position="227"/>
    </location>
</feature>
<feature type="transmembrane region" description="Helical" evidence="7">
    <location>
        <begin position="12"/>
        <end position="34"/>
    </location>
</feature>
<dbReference type="Proteomes" id="UP000539372">
    <property type="component" value="Unassembled WGS sequence"/>
</dbReference>
<evidence type="ECO:0000256" key="4">
    <source>
        <dbReference type="ARBA" id="ARBA00022692"/>
    </source>
</evidence>
<dbReference type="PANTHER" id="PTHR23517">
    <property type="entry name" value="RESISTANCE PROTEIN MDTM, PUTATIVE-RELATED-RELATED"/>
    <property type="match status" value="1"/>
</dbReference>
<evidence type="ECO:0000256" key="2">
    <source>
        <dbReference type="ARBA" id="ARBA00022448"/>
    </source>
</evidence>
<dbReference type="InterPro" id="IPR036259">
    <property type="entry name" value="MFS_trans_sf"/>
</dbReference>
<feature type="transmembrane region" description="Helical" evidence="7">
    <location>
        <begin position="133"/>
        <end position="155"/>
    </location>
</feature>
<dbReference type="SUPFAM" id="SSF103473">
    <property type="entry name" value="MFS general substrate transporter"/>
    <property type="match status" value="1"/>
</dbReference>
<feature type="domain" description="Major facilitator superfamily (MFS) profile" evidence="8">
    <location>
        <begin position="9"/>
        <end position="391"/>
    </location>
</feature>
<dbReference type="InterPro" id="IPR011701">
    <property type="entry name" value="MFS"/>
</dbReference>
<dbReference type="AlphaFoldDB" id="A0A7Y0E2Q7"/>
<evidence type="ECO:0000256" key="3">
    <source>
        <dbReference type="ARBA" id="ARBA00022475"/>
    </source>
</evidence>
<keyword evidence="4 7" id="KW-0812">Transmembrane</keyword>
<proteinExistence type="predicted"/>
<protein>
    <submittedName>
        <fullName evidence="9">MFS transporter</fullName>
    </submittedName>
</protein>
<feature type="transmembrane region" description="Helical" evidence="7">
    <location>
        <begin position="46"/>
        <end position="63"/>
    </location>
</feature>